<dbReference type="EMBL" id="CP014501">
    <property type="protein sequence ID" value="ANB13203.1"/>
    <property type="molecule type" value="Genomic_DNA"/>
</dbReference>
<feature type="domain" description="C2H2-type" evidence="9">
    <location>
        <begin position="109"/>
        <end position="137"/>
    </location>
</feature>
<evidence type="ECO:0000256" key="3">
    <source>
        <dbReference type="ARBA" id="ARBA00022737"/>
    </source>
</evidence>
<evidence type="ECO:0000256" key="1">
    <source>
        <dbReference type="ARBA" id="ARBA00004123"/>
    </source>
</evidence>
<dbReference type="PANTHER" id="PTHR40626">
    <property type="entry name" value="MIP31509P"/>
    <property type="match status" value="1"/>
</dbReference>
<dbReference type="InterPro" id="IPR036236">
    <property type="entry name" value="Znf_C2H2_sf"/>
</dbReference>
<dbReference type="SUPFAM" id="SSF57667">
    <property type="entry name" value="beta-beta-alpha zinc fingers"/>
    <property type="match status" value="1"/>
</dbReference>
<dbReference type="AlphaFoldDB" id="A0A167DRH3"/>
<dbReference type="GO" id="GO:0000978">
    <property type="term" value="F:RNA polymerase II cis-regulatory region sequence-specific DNA binding"/>
    <property type="evidence" value="ECO:0007669"/>
    <property type="project" value="InterPro"/>
</dbReference>
<dbReference type="SMART" id="SM00355">
    <property type="entry name" value="ZnF_C2H2"/>
    <property type="match status" value="2"/>
</dbReference>
<dbReference type="GeneID" id="30033292"/>
<feature type="domain" description="C2H2-type" evidence="9">
    <location>
        <begin position="81"/>
        <end position="108"/>
    </location>
</feature>
<dbReference type="GO" id="GO:0000981">
    <property type="term" value="F:DNA-binding transcription factor activity, RNA polymerase II-specific"/>
    <property type="evidence" value="ECO:0007669"/>
    <property type="project" value="InterPro"/>
</dbReference>
<name>A0A167DRH3_9ASCO</name>
<keyword evidence="5" id="KW-0862">Zinc</keyword>
<feature type="compositionally biased region" description="Low complexity" evidence="8">
    <location>
        <begin position="149"/>
        <end position="167"/>
    </location>
</feature>
<dbReference type="PROSITE" id="PS00028">
    <property type="entry name" value="ZINC_FINGER_C2H2_1"/>
    <property type="match status" value="2"/>
</dbReference>
<feature type="region of interest" description="Disordered" evidence="8">
    <location>
        <begin position="191"/>
        <end position="211"/>
    </location>
</feature>
<keyword evidence="11" id="KW-1185">Reference proteome</keyword>
<feature type="compositionally biased region" description="Polar residues" evidence="8">
    <location>
        <begin position="427"/>
        <end position="448"/>
    </location>
</feature>
<evidence type="ECO:0000256" key="7">
    <source>
        <dbReference type="PROSITE-ProRule" id="PRU00042"/>
    </source>
</evidence>
<keyword evidence="2" id="KW-0479">Metal-binding</keyword>
<feature type="compositionally biased region" description="Low complexity" evidence="8">
    <location>
        <begin position="343"/>
        <end position="362"/>
    </location>
</feature>
<gene>
    <name evidence="10" type="ORF">AWJ20_1485</name>
</gene>
<feature type="region of interest" description="Disordered" evidence="8">
    <location>
        <begin position="1"/>
        <end position="28"/>
    </location>
</feature>
<evidence type="ECO:0000256" key="8">
    <source>
        <dbReference type="SAM" id="MobiDB-lite"/>
    </source>
</evidence>
<evidence type="ECO:0000313" key="10">
    <source>
        <dbReference type="EMBL" id="ANB13203.1"/>
    </source>
</evidence>
<feature type="compositionally biased region" description="Basic and acidic residues" evidence="8">
    <location>
        <begin position="295"/>
        <end position="304"/>
    </location>
</feature>
<dbReference type="CDD" id="cd12148">
    <property type="entry name" value="fungal_TF_MHR"/>
    <property type="match status" value="1"/>
</dbReference>
<dbReference type="GO" id="GO:0005634">
    <property type="term" value="C:nucleus"/>
    <property type="evidence" value="ECO:0007669"/>
    <property type="project" value="UniProtKB-SubCell"/>
</dbReference>
<dbReference type="GO" id="GO:0006351">
    <property type="term" value="P:DNA-templated transcription"/>
    <property type="evidence" value="ECO:0007669"/>
    <property type="project" value="InterPro"/>
</dbReference>
<evidence type="ECO:0000313" key="11">
    <source>
        <dbReference type="Proteomes" id="UP000189580"/>
    </source>
</evidence>
<dbReference type="Proteomes" id="UP000189580">
    <property type="component" value="Chromosome a"/>
</dbReference>
<feature type="compositionally biased region" description="Low complexity" evidence="8">
    <location>
        <begin position="242"/>
        <end position="293"/>
    </location>
</feature>
<evidence type="ECO:0000256" key="4">
    <source>
        <dbReference type="ARBA" id="ARBA00022771"/>
    </source>
</evidence>
<sequence length="1078" mass="118704">MPLSPILQMNPLPPLAQQSLPSLPENHSIGASSNNGEVLVNGLPITPHNLNLGSNSPISSSRIIPAKQQKHSGGGSNNKKYRCCYCDRAFSRSEHRTRHERSHTKERPFHCPKCPSTFVRRDLLLRHDRTVHAPKTKGGPEEKKLNDGSSSSSSGSTSSSGPTLPSLDMLGGPLSLSTLANAATTSNTDSLNIQSTAGVGSDSSRSGILGGDGDDLNAAMLMTELQRSYSKEQKSPVVAKKQQQQQHQPHSQQQTDSQQHPQSQPPNEIKTQQIQQFSSQQGLQQQQQQPPQQETRIHKQETKEPPLLSSQLQSDDKFVNTNGGATTTRRSPLSPPLFAGILNSSSDSNSSNNVSTNGNHSSDSQLMSHQQQPHNLSFHQFDFFDRSKQSNEQQANVNSNNNNNNHGGMYLPPFQFRKDSTFSTNSNISTDAHSQFSATGSHHSSITDATPPHPIPSTSSIPQFKSESYFSHLLKFFNDNDTLMKGQQLLHTAPTKLQVNRYLSSYFNFFHPFLPFLHMASFDPHAMAPALVFSVCSIGAALCNEINMATSLHATSKMIVSSIQQLSKDFPNAHNASPIWATQATILNVVYASWSGDPRGLEYISSCRSHLVEVVTNGVYDFSMRDLRGRQPTWQQWQQDEQAKRAFFAVYLVFGSLTAIFNYPSAIDNSRIPAKLQLPCSEVLWSTAFESESDWMFHYVNESNSMPTPLFCDSYQNYLLDNTNGNANGRVISPLGLKILITALLLDVTGATSPNNPFYTMKPRLIAGLKNWEIIGRDSHPGQGQLVSQMALNSPLFNLTAPMLDLNGKKSILISRVKTQQHPLIVSGHIISLVSQIRLLIDLTSVQEVIRYHVPHDICHASLHTLGILTNTGRLKSHEMTCLITQCFDIFQLPSMLGLRLLKSMLSNPLIAAAADSLLCGFEISLVVIMWCHRVEQDMMNVVDSPDPDELTVYEAIERLCNDCGLEKVQGQLAPTLAVYAADILEGIECWGLANVLSLSLRSFGYSLFPSTGQGVQNQTTARGANNMANGNSNTNNLRRMMSTSSTPISTSNLAINQRRLSTAYSHRETPILPPPTT</sequence>
<dbReference type="InterPro" id="IPR007219">
    <property type="entry name" value="XnlR_reg_dom"/>
</dbReference>
<protein>
    <recommendedName>
        <fullName evidence="9">C2H2-type domain-containing protein</fullName>
    </recommendedName>
</protein>
<reference evidence="10 11" key="1">
    <citation type="submission" date="2016-02" db="EMBL/GenBank/DDBJ databases">
        <title>Complete genome sequence and transcriptome regulation of the pentose utilising yeast Sugiyamaella lignohabitans.</title>
        <authorList>
            <person name="Bellasio M."/>
            <person name="Peymann A."/>
            <person name="Valli M."/>
            <person name="Sipitzky M."/>
            <person name="Graf A."/>
            <person name="Sauer M."/>
            <person name="Marx H."/>
            <person name="Mattanovich D."/>
        </authorList>
    </citation>
    <scope>NUCLEOTIDE SEQUENCE [LARGE SCALE GENOMIC DNA]</scope>
    <source>
        <strain evidence="10 11">CBS 10342</strain>
    </source>
</reference>
<feature type="compositionally biased region" description="Polar residues" evidence="8">
    <location>
        <begin position="193"/>
        <end position="206"/>
    </location>
</feature>
<evidence type="ECO:0000259" key="9">
    <source>
        <dbReference type="PROSITE" id="PS50157"/>
    </source>
</evidence>
<feature type="compositionally biased region" description="Polar residues" evidence="8">
    <location>
        <begin position="363"/>
        <end position="372"/>
    </location>
</feature>
<keyword evidence="3" id="KW-0677">Repeat</keyword>
<accession>A0A167DRH3</accession>
<feature type="region of interest" description="Disordered" evidence="8">
    <location>
        <begin position="130"/>
        <end position="170"/>
    </location>
</feature>
<dbReference type="GO" id="GO:0000785">
    <property type="term" value="C:chromatin"/>
    <property type="evidence" value="ECO:0007669"/>
    <property type="project" value="TreeGrafter"/>
</dbReference>
<feature type="region of interest" description="Disordered" evidence="8">
    <location>
        <begin position="427"/>
        <end position="453"/>
    </location>
</feature>
<dbReference type="Pfam" id="PF04082">
    <property type="entry name" value="Fungal_trans"/>
    <property type="match status" value="1"/>
</dbReference>
<dbReference type="KEGG" id="slb:AWJ20_1485"/>
<keyword evidence="4 7" id="KW-0863">Zinc-finger</keyword>
<proteinExistence type="predicted"/>
<comment type="subcellular location">
    <subcellularLocation>
        <location evidence="1">Nucleus</location>
    </subcellularLocation>
</comment>
<dbReference type="Gene3D" id="3.30.160.60">
    <property type="entry name" value="Classic Zinc Finger"/>
    <property type="match status" value="2"/>
</dbReference>
<dbReference type="PANTHER" id="PTHR40626:SF35">
    <property type="entry name" value="FINGER DOMAIN PROTEIN, PUTATIVE-RELATED"/>
    <property type="match status" value="1"/>
</dbReference>
<dbReference type="GO" id="GO:0008270">
    <property type="term" value="F:zinc ion binding"/>
    <property type="evidence" value="ECO:0007669"/>
    <property type="project" value="UniProtKB-KW"/>
</dbReference>
<feature type="region of interest" description="Disordered" evidence="8">
    <location>
        <begin position="228"/>
        <end position="372"/>
    </location>
</feature>
<feature type="compositionally biased region" description="Low complexity" evidence="8">
    <location>
        <begin position="15"/>
        <end position="24"/>
    </location>
</feature>
<dbReference type="PROSITE" id="PS50157">
    <property type="entry name" value="ZINC_FINGER_C2H2_2"/>
    <property type="match status" value="2"/>
</dbReference>
<keyword evidence="6" id="KW-0539">Nucleus</keyword>
<evidence type="ECO:0000256" key="2">
    <source>
        <dbReference type="ARBA" id="ARBA00022723"/>
    </source>
</evidence>
<organism evidence="10 11">
    <name type="scientific">Sugiyamaella lignohabitans</name>
    <dbReference type="NCBI Taxonomy" id="796027"/>
    <lineage>
        <taxon>Eukaryota</taxon>
        <taxon>Fungi</taxon>
        <taxon>Dikarya</taxon>
        <taxon>Ascomycota</taxon>
        <taxon>Saccharomycotina</taxon>
        <taxon>Dipodascomycetes</taxon>
        <taxon>Dipodascales</taxon>
        <taxon>Trichomonascaceae</taxon>
        <taxon>Sugiyamaella</taxon>
    </lineage>
</organism>
<dbReference type="OrthoDB" id="654211at2759"/>
<dbReference type="RefSeq" id="XP_018735680.1">
    <property type="nucleotide sequence ID" value="XM_018878369.1"/>
</dbReference>
<evidence type="ECO:0000256" key="5">
    <source>
        <dbReference type="ARBA" id="ARBA00022833"/>
    </source>
</evidence>
<feature type="compositionally biased region" description="Polar residues" evidence="8">
    <location>
        <begin position="308"/>
        <end position="331"/>
    </location>
</feature>
<dbReference type="InterPro" id="IPR051059">
    <property type="entry name" value="VerF-like"/>
</dbReference>
<dbReference type="InterPro" id="IPR013087">
    <property type="entry name" value="Znf_C2H2_type"/>
</dbReference>
<evidence type="ECO:0000256" key="6">
    <source>
        <dbReference type="ARBA" id="ARBA00023242"/>
    </source>
</evidence>